<dbReference type="GO" id="GO:0016757">
    <property type="term" value="F:glycosyltransferase activity"/>
    <property type="evidence" value="ECO:0007669"/>
    <property type="project" value="UniProtKB-KW"/>
</dbReference>
<feature type="domain" description="Glycosyltransferase 2-like" evidence="4">
    <location>
        <begin position="12"/>
        <end position="119"/>
    </location>
</feature>
<dbReference type="PANTHER" id="PTHR43179">
    <property type="entry name" value="RHAMNOSYLTRANSFERASE WBBL"/>
    <property type="match status" value="1"/>
</dbReference>
<comment type="similarity">
    <text evidence="1">Belongs to the glycosyltransferase 2 family.</text>
</comment>
<keyword evidence="2" id="KW-0328">Glycosyltransferase</keyword>
<evidence type="ECO:0000313" key="5">
    <source>
        <dbReference type="EMBL" id="EJW89965.1"/>
    </source>
</evidence>
<name>J9BQU6_9ZZZZ</name>
<protein>
    <submittedName>
        <fullName evidence="5">Glycosyltransferase, group 2 family protein</fullName>
    </submittedName>
</protein>
<sequence>MNTQKPQSKIAVVILNWNGADMMRQFLPSVLKNSTEAEVIVADNGSTDHSCEMLQQEFPTTRLIKLQQNLGFAEGYNQALDMLDHEYFLLLNSDVEVTPGWLKPLLDYMDRHPEVAACQPKLLAWRDKDCFEYAGGAGGYLDRYGYPFCRGRIFTEVEKDTGQYDTVVPLLWATGAALLVRRTDWLAAGGLDGRFFAHMEEIDLCWRLRSRGRQIVCIAESKVYHVGGASLAQGNPRKTYLNFRNNLLMLYKNLPEAELHTVLRIRTLLDWIAALKFFLTGDINNAKAVMRARKEFKRMLPHYYAIREDNLRKMVAQSIPERTHFCLLWQFYAKGRKRFAQLPMP</sequence>
<gene>
    <name evidence="5" type="ORF">EVA_21929</name>
</gene>
<evidence type="ECO:0000256" key="2">
    <source>
        <dbReference type="ARBA" id="ARBA00022676"/>
    </source>
</evidence>
<dbReference type="EMBL" id="AMCI01009141">
    <property type="protein sequence ID" value="EJW89965.1"/>
    <property type="molecule type" value="Genomic_DNA"/>
</dbReference>
<dbReference type="CDD" id="cd04186">
    <property type="entry name" value="GT_2_like_c"/>
    <property type="match status" value="1"/>
</dbReference>
<proteinExistence type="inferred from homology"/>
<organism evidence="5">
    <name type="scientific">gut metagenome</name>
    <dbReference type="NCBI Taxonomy" id="749906"/>
    <lineage>
        <taxon>unclassified sequences</taxon>
        <taxon>metagenomes</taxon>
        <taxon>organismal metagenomes</taxon>
    </lineage>
</organism>
<dbReference type="Pfam" id="PF00535">
    <property type="entry name" value="Glycos_transf_2"/>
    <property type="match status" value="1"/>
</dbReference>
<evidence type="ECO:0000256" key="3">
    <source>
        <dbReference type="ARBA" id="ARBA00022679"/>
    </source>
</evidence>
<dbReference type="InterPro" id="IPR029044">
    <property type="entry name" value="Nucleotide-diphossugar_trans"/>
</dbReference>
<dbReference type="AlphaFoldDB" id="J9BQU6"/>
<accession>J9BQU6</accession>
<comment type="caution">
    <text evidence="5">The sequence shown here is derived from an EMBL/GenBank/DDBJ whole genome shotgun (WGS) entry which is preliminary data.</text>
</comment>
<dbReference type="Gene3D" id="3.90.550.10">
    <property type="entry name" value="Spore Coat Polysaccharide Biosynthesis Protein SpsA, Chain A"/>
    <property type="match status" value="1"/>
</dbReference>
<dbReference type="InterPro" id="IPR001173">
    <property type="entry name" value="Glyco_trans_2-like"/>
</dbReference>
<keyword evidence="3 5" id="KW-0808">Transferase</keyword>
<evidence type="ECO:0000259" key="4">
    <source>
        <dbReference type="Pfam" id="PF00535"/>
    </source>
</evidence>
<dbReference type="SUPFAM" id="SSF53448">
    <property type="entry name" value="Nucleotide-diphospho-sugar transferases"/>
    <property type="match status" value="1"/>
</dbReference>
<evidence type="ECO:0000256" key="1">
    <source>
        <dbReference type="ARBA" id="ARBA00006739"/>
    </source>
</evidence>
<reference evidence="5" key="1">
    <citation type="journal article" date="2012" name="PLoS ONE">
        <title>Gene sets for utilization of primary and secondary nutrition supplies in the distal gut of endangered iberian lynx.</title>
        <authorList>
            <person name="Alcaide M."/>
            <person name="Messina E."/>
            <person name="Richter M."/>
            <person name="Bargiela R."/>
            <person name="Peplies J."/>
            <person name="Huws S.A."/>
            <person name="Newbold C.J."/>
            <person name="Golyshin P.N."/>
            <person name="Simon M.A."/>
            <person name="Lopez G."/>
            <person name="Yakimov M.M."/>
            <person name="Ferrer M."/>
        </authorList>
    </citation>
    <scope>NUCLEOTIDE SEQUENCE</scope>
</reference>
<dbReference type="PANTHER" id="PTHR43179:SF12">
    <property type="entry name" value="GALACTOFURANOSYLTRANSFERASE GLFT2"/>
    <property type="match status" value="1"/>
</dbReference>